<keyword evidence="1" id="KW-0472">Membrane</keyword>
<evidence type="ECO:0000256" key="1">
    <source>
        <dbReference type="SAM" id="Phobius"/>
    </source>
</evidence>
<evidence type="ECO:0000259" key="3">
    <source>
        <dbReference type="Pfam" id="PF06761"/>
    </source>
</evidence>
<dbReference type="AlphaFoldDB" id="A0A226X524"/>
<protein>
    <submittedName>
        <fullName evidence="5">IcmF-related protein</fullName>
    </submittedName>
</protein>
<sequence>MTMLKRLFSRGTFVFAGVLSLAALIWWIGPLLAIGEMRPLAGIAARLALIALVLLAWAWPRVKRFAPRPALPRRPAAPENTDLDELRARFRTALQRLRAAHKGTWLERLSGRAAYRLPWYLVIGESGSGKTSALVNGGVALSLADHEARVAGERVEPTHECEWWLGSDAVLIDTPGRYLDASEQRFWHALLALLRRHRARQPLNGVLLTVAIDELLALDEPGRAALGTRLARTLQHLHADLRMDVPIHVCLTKMDRIDGFAEYFAHLTPEQRTQVWGMSFDTNVNANVGTTFASAFSAMAQRLDAGLRDVLIADPDTAARARAFLFPRQFATLAQPLAGFCAALFRHSPLDPALRARGLYFASARQDGTVIDRVLAPVGDRLGAQAPAPARRTQVQGYFLERLLHEALFADAGFAGVSRSQRRRRFLLHAGLAALAGIMLIAALAGWTTSYLNNRAYLREVDAHVAEFARSIPASMTLEADALPPLAPLLDALDALPRSASFDPAAPPWRHRLGLFEGAGPSAASDAVYRRALDEKLLPQAASRLAALLANAPADDPDYTYDALKAYLMLHDPAHYDAAFVTAWLSFDAARTLPGDATRETRERLDAHLARLFGARAVASPFPLDTALVARVRERLAREPASERAYHTVRRELLRSMAGEPVSVASAGGPQAALALRRKSGRPLTDGIARLYTYDGYWDVFDKRVGEATVKLQEEDPWVLGAGAAPAVDHTRLVLEVRRAYLNDYADVWDAYLNDLTLVDSPSITRSMQIARTLSAPDSPLRQFLQAAANETHLLRARETSAPAAGALQQRIGAARQSLGALFGETVTDTPPAAADTRPEAIVDDRFEPLRRLVGASDGTAAGAAPFDSNLQVIDELYRYLSSANAALASGNAPPVTDVFDKLQADAGRMPMPLRAMLTDLSKSGAAQVGGAARRNLAQDAQGSVGRTCRQMIAGRYPFARHSTRDVALDDFSRLFASGGLMDSFFQKNLASQVDTGRERWAFRRDAGIAGTSGTPGDSRLLSAFQNADTIRRVFFPGNTSAPSLQFEIMPLELDPGITQYALDIDGQALRYAHGPQVPAAVRWPGARGSNLVTLQVSTRDGVDSVQTEGAWALQRLFDHARIAPGAAPETFVASFDFNGRKLALRVSANSSVNPFQLPEMDAFACPS</sequence>
<dbReference type="Pfam" id="PF06761">
    <property type="entry name" value="IcmF-related"/>
    <property type="match status" value="1"/>
</dbReference>
<evidence type="ECO:0000259" key="4">
    <source>
        <dbReference type="Pfam" id="PF14331"/>
    </source>
</evidence>
<feature type="transmembrane region" description="Helical" evidence="1">
    <location>
        <begin position="40"/>
        <end position="59"/>
    </location>
</feature>
<dbReference type="InterPro" id="IPR017731">
    <property type="entry name" value="TssM1-like"/>
</dbReference>
<feature type="transmembrane region" description="Helical" evidence="1">
    <location>
        <begin position="426"/>
        <end position="447"/>
    </location>
</feature>
<feature type="domain" description="Type VI secretion system IcmF C-terminal" evidence="2">
    <location>
        <begin position="1047"/>
        <end position="1151"/>
    </location>
</feature>
<dbReference type="InterPro" id="IPR010623">
    <property type="entry name" value="IcmF_C"/>
</dbReference>
<dbReference type="InterPro" id="IPR027417">
    <property type="entry name" value="P-loop_NTPase"/>
</dbReference>
<comment type="caution">
    <text evidence="5">The sequence shown here is derived from an EMBL/GenBank/DDBJ whole genome shotgun (WGS) entry which is preliminary data.</text>
</comment>
<dbReference type="SUPFAM" id="SSF52540">
    <property type="entry name" value="P-loop containing nucleoside triphosphate hydrolases"/>
    <property type="match status" value="1"/>
</dbReference>
<dbReference type="EMBL" id="MTHB01000063">
    <property type="protein sequence ID" value="OXC78453.1"/>
    <property type="molecule type" value="Genomic_DNA"/>
</dbReference>
<gene>
    <name evidence="5" type="ORF">BSU04_11945</name>
</gene>
<dbReference type="OrthoDB" id="9758229at2"/>
<keyword evidence="1" id="KW-1133">Transmembrane helix</keyword>
<organism evidence="5 6">
    <name type="scientific">Caballeronia sordidicola</name>
    <name type="common">Burkholderia sordidicola</name>
    <dbReference type="NCBI Taxonomy" id="196367"/>
    <lineage>
        <taxon>Bacteria</taxon>
        <taxon>Pseudomonadati</taxon>
        <taxon>Pseudomonadota</taxon>
        <taxon>Betaproteobacteria</taxon>
        <taxon>Burkholderiales</taxon>
        <taxon>Burkholderiaceae</taxon>
        <taxon>Caballeronia</taxon>
    </lineage>
</organism>
<dbReference type="NCBIfam" id="TIGR03348">
    <property type="entry name" value="VI_IcmF"/>
    <property type="match status" value="1"/>
</dbReference>
<evidence type="ECO:0000313" key="5">
    <source>
        <dbReference type="EMBL" id="OXC78453.1"/>
    </source>
</evidence>
<dbReference type="InterPro" id="IPR009612">
    <property type="entry name" value="IcmF-rel"/>
</dbReference>
<feature type="domain" description="IcmF-related" evidence="3">
    <location>
        <begin position="488"/>
        <end position="792"/>
    </location>
</feature>
<dbReference type="CDD" id="cd00882">
    <property type="entry name" value="Ras_like_GTPase"/>
    <property type="match status" value="1"/>
</dbReference>
<dbReference type="RefSeq" id="WP_089160681.1">
    <property type="nucleotide sequence ID" value="NZ_MTHB01000063.1"/>
</dbReference>
<evidence type="ECO:0000313" key="6">
    <source>
        <dbReference type="Proteomes" id="UP000214720"/>
    </source>
</evidence>
<proteinExistence type="predicted"/>
<accession>A0A226X524</accession>
<keyword evidence="1" id="KW-0812">Transmembrane</keyword>
<name>A0A226X524_CABSO</name>
<evidence type="ECO:0000259" key="2">
    <source>
        <dbReference type="Pfam" id="PF06744"/>
    </source>
</evidence>
<dbReference type="Pfam" id="PF06744">
    <property type="entry name" value="IcmF_C"/>
    <property type="match status" value="1"/>
</dbReference>
<dbReference type="PANTHER" id="PTHR36153:SF1">
    <property type="entry name" value="TYPE VI SECRETION SYSTEM COMPONENT TSSM1"/>
    <property type="match status" value="1"/>
</dbReference>
<reference evidence="6" key="1">
    <citation type="submission" date="2017-01" db="EMBL/GenBank/DDBJ databases">
        <title>Genome Analysis of Deinococcus marmoris KOPRI26562.</title>
        <authorList>
            <person name="Kim J.H."/>
            <person name="Oh H.-M."/>
        </authorList>
    </citation>
    <scope>NUCLEOTIDE SEQUENCE [LARGE SCALE GENOMIC DNA]</scope>
    <source>
        <strain evidence="6">PAMC 26633</strain>
    </source>
</reference>
<feature type="transmembrane region" description="Helical" evidence="1">
    <location>
        <begin position="12"/>
        <end position="34"/>
    </location>
</feature>
<dbReference type="InterPro" id="IPR025743">
    <property type="entry name" value="TssM1_N"/>
</dbReference>
<dbReference type="InterPro" id="IPR053156">
    <property type="entry name" value="T6SS_TssM-like"/>
</dbReference>
<dbReference type="PANTHER" id="PTHR36153">
    <property type="entry name" value="INNER MEMBRANE PROTEIN-RELATED"/>
    <property type="match status" value="1"/>
</dbReference>
<dbReference type="Gene3D" id="3.40.50.300">
    <property type="entry name" value="P-loop containing nucleotide triphosphate hydrolases"/>
    <property type="match status" value="1"/>
</dbReference>
<dbReference type="Pfam" id="PF14331">
    <property type="entry name" value="IcmF-related_N"/>
    <property type="match status" value="1"/>
</dbReference>
<dbReference type="Proteomes" id="UP000214720">
    <property type="component" value="Unassembled WGS sequence"/>
</dbReference>
<feature type="domain" description="Type VI secretion system component TssM1 N-terminal" evidence="4">
    <location>
        <begin position="183"/>
        <end position="433"/>
    </location>
</feature>